<keyword evidence="5" id="KW-0663">Pyridoxal phosphate</keyword>
<dbReference type="InterPro" id="IPR015421">
    <property type="entry name" value="PyrdxlP-dep_Trfase_major"/>
</dbReference>
<dbReference type="GO" id="GO:0008483">
    <property type="term" value="F:transaminase activity"/>
    <property type="evidence" value="ECO:0007669"/>
    <property type="project" value="UniProtKB-KW"/>
</dbReference>
<protein>
    <submittedName>
        <fullName evidence="6">Uncharacterized protein</fullName>
    </submittedName>
</protein>
<dbReference type="InterPro" id="IPR005814">
    <property type="entry name" value="Aminotrans_3"/>
</dbReference>
<gene>
    <name evidence="6" type="ORF">NQ314_019217</name>
</gene>
<dbReference type="PANTHER" id="PTHR43206:SF1">
    <property type="entry name" value="4-AMINOBUTYRATE AMINOTRANSFERASE, MITOCHONDRIAL"/>
    <property type="match status" value="1"/>
</dbReference>
<comment type="cofactor">
    <cofactor evidence="1">
        <name>pyridoxal 5'-phosphate</name>
        <dbReference type="ChEBI" id="CHEBI:597326"/>
    </cofactor>
</comment>
<keyword evidence="3" id="KW-0032">Aminotransferase</keyword>
<sequence>MKSQQPYRIFNTWLGDPGKIFLLEAFINVLKEQKLLDQVNKSGEKLKSGLFALEKEYSNLLNSTRGRGTFLAVNAATSALRDDLLGRLKQKGISTYRIV</sequence>
<comment type="caution">
    <text evidence="6">The sequence shown here is derived from an EMBL/GenBank/DDBJ whole genome shotgun (WGS) entry which is preliminary data.</text>
</comment>
<dbReference type="InterPro" id="IPR015422">
    <property type="entry name" value="PyrdxlP-dep_Trfase_small"/>
</dbReference>
<dbReference type="GO" id="GO:0030170">
    <property type="term" value="F:pyridoxal phosphate binding"/>
    <property type="evidence" value="ECO:0007669"/>
    <property type="project" value="InterPro"/>
</dbReference>
<evidence type="ECO:0000313" key="7">
    <source>
        <dbReference type="Proteomes" id="UP001162156"/>
    </source>
</evidence>
<dbReference type="SUPFAM" id="SSF53383">
    <property type="entry name" value="PLP-dependent transferases"/>
    <property type="match status" value="1"/>
</dbReference>
<dbReference type="AlphaFoldDB" id="A0AAV8WQ37"/>
<evidence type="ECO:0000256" key="5">
    <source>
        <dbReference type="ARBA" id="ARBA00022898"/>
    </source>
</evidence>
<evidence type="ECO:0000256" key="3">
    <source>
        <dbReference type="ARBA" id="ARBA00022576"/>
    </source>
</evidence>
<organism evidence="6 7">
    <name type="scientific">Rhamnusium bicolor</name>
    <dbReference type="NCBI Taxonomy" id="1586634"/>
    <lineage>
        <taxon>Eukaryota</taxon>
        <taxon>Metazoa</taxon>
        <taxon>Ecdysozoa</taxon>
        <taxon>Arthropoda</taxon>
        <taxon>Hexapoda</taxon>
        <taxon>Insecta</taxon>
        <taxon>Pterygota</taxon>
        <taxon>Neoptera</taxon>
        <taxon>Endopterygota</taxon>
        <taxon>Coleoptera</taxon>
        <taxon>Polyphaga</taxon>
        <taxon>Cucujiformia</taxon>
        <taxon>Chrysomeloidea</taxon>
        <taxon>Cerambycidae</taxon>
        <taxon>Lepturinae</taxon>
        <taxon>Rhagiini</taxon>
        <taxon>Rhamnusium</taxon>
    </lineage>
</organism>
<dbReference type="EMBL" id="JANEYF010005422">
    <property type="protein sequence ID" value="KAJ8928266.1"/>
    <property type="molecule type" value="Genomic_DNA"/>
</dbReference>
<dbReference type="GO" id="GO:0009450">
    <property type="term" value="P:gamma-aminobutyric acid catabolic process"/>
    <property type="evidence" value="ECO:0007669"/>
    <property type="project" value="TreeGrafter"/>
</dbReference>
<name>A0AAV8WQ37_9CUCU</name>
<dbReference type="Pfam" id="PF00202">
    <property type="entry name" value="Aminotran_3"/>
    <property type="match status" value="1"/>
</dbReference>
<evidence type="ECO:0000313" key="6">
    <source>
        <dbReference type="EMBL" id="KAJ8928266.1"/>
    </source>
</evidence>
<dbReference type="Gene3D" id="3.90.1150.10">
    <property type="entry name" value="Aspartate Aminotransferase, domain 1"/>
    <property type="match status" value="1"/>
</dbReference>
<keyword evidence="7" id="KW-1185">Reference proteome</keyword>
<dbReference type="InterPro" id="IPR015424">
    <property type="entry name" value="PyrdxlP-dep_Trfase"/>
</dbReference>
<reference evidence="6" key="1">
    <citation type="journal article" date="2023" name="Insect Mol. Biol.">
        <title>Genome sequencing provides insights into the evolution of gene families encoding plant cell wall-degrading enzymes in longhorned beetles.</title>
        <authorList>
            <person name="Shin N.R."/>
            <person name="Okamura Y."/>
            <person name="Kirsch R."/>
            <person name="Pauchet Y."/>
        </authorList>
    </citation>
    <scope>NUCLEOTIDE SEQUENCE</scope>
    <source>
        <strain evidence="6">RBIC_L_NR</strain>
    </source>
</reference>
<evidence type="ECO:0000256" key="2">
    <source>
        <dbReference type="ARBA" id="ARBA00008954"/>
    </source>
</evidence>
<comment type="similarity">
    <text evidence="2">Belongs to the class-III pyridoxal-phosphate-dependent aminotransferase family.</text>
</comment>
<dbReference type="GO" id="GO:0005739">
    <property type="term" value="C:mitochondrion"/>
    <property type="evidence" value="ECO:0007669"/>
    <property type="project" value="TreeGrafter"/>
</dbReference>
<proteinExistence type="inferred from homology"/>
<keyword evidence="4" id="KW-0808">Transferase</keyword>
<evidence type="ECO:0000256" key="4">
    <source>
        <dbReference type="ARBA" id="ARBA00022679"/>
    </source>
</evidence>
<dbReference type="PANTHER" id="PTHR43206">
    <property type="entry name" value="AMINOTRANSFERASE"/>
    <property type="match status" value="1"/>
</dbReference>
<dbReference type="Proteomes" id="UP001162156">
    <property type="component" value="Unassembled WGS sequence"/>
</dbReference>
<evidence type="ECO:0000256" key="1">
    <source>
        <dbReference type="ARBA" id="ARBA00001933"/>
    </source>
</evidence>
<dbReference type="Gene3D" id="3.40.640.10">
    <property type="entry name" value="Type I PLP-dependent aspartate aminotransferase-like (Major domain)"/>
    <property type="match status" value="1"/>
</dbReference>
<accession>A0AAV8WQ37</accession>